<evidence type="ECO:0000256" key="1">
    <source>
        <dbReference type="ARBA" id="ARBA00022531"/>
    </source>
</evidence>
<comment type="caution">
    <text evidence="4">The sequence shown here is derived from an EMBL/GenBank/DDBJ whole genome shotgun (WGS) entry which is preliminary data.</text>
</comment>
<dbReference type="Pfam" id="PF14870">
    <property type="entry name" value="PSII_BNR"/>
    <property type="match status" value="1"/>
</dbReference>
<keyword evidence="1" id="KW-0602">Photosynthesis</keyword>
<dbReference type="SUPFAM" id="SSF110296">
    <property type="entry name" value="Oligoxyloglucan reducing end-specific cellobiohydrolase"/>
    <property type="match status" value="1"/>
</dbReference>
<organism evidence="4 5">
    <name type="scientific">Dokdonella ginsengisoli</name>
    <dbReference type="NCBI Taxonomy" id="363846"/>
    <lineage>
        <taxon>Bacteria</taxon>
        <taxon>Pseudomonadati</taxon>
        <taxon>Pseudomonadota</taxon>
        <taxon>Gammaproteobacteria</taxon>
        <taxon>Lysobacterales</taxon>
        <taxon>Rhodanobacteraceae</taxon>
        <taxon>Dokdonella</taxon>
    </lineage>
</organism>
<evidence type="ECO:0000256" key="2">
    <source>
        <dbReference type="ARBA" id="ARBA00023276"/>
    </source>
</evidence>
<dbReference type="PANTHER" id="PTHR47199">
    <property type="entry name" value="PHOTOSYSTEM II STABILITY/ASSEMBLY FACTOR HCF136, CHLOROPLASTIC"/>
    <property type="match status" value="1"/>
</dbReference>
<dbReference type="PANTHER" id="PTHR47199:SF2">
    <property type="entry name" value="PHOTOSYSTEM II STABILITY_ASSEMBLY FACTOR HCF136, CHLOROPLASTIC"/>
    <property type="match status" value="1"/>
</dbReference>
<dbReference type="EMBL" id="JBHSHD010000010">
    <property type="protein sequence ID" value="MFC4821239.1"/>
    <property type="molecule type" value="Genomic_DNA"/>
</dbReference>
<dbReference type="InterPro" id="IPR015943">
    <property type="entry name" value="WD40/YVTN_repeat-like_dom_sf"/>
</dbReference>
<evidence type="ECO:0000313" key="4">
    <source>
        <dbReference type="EMBL" id="MFC4821239.1"/>
    </source>
</evidence>
<keyword evidence="2" id="KW-0604">Photosystem II</keyword>
<dbReference type="Gene3D" id="2.130.10.10">
    <property type="entry name" value="YVTN repeat-like/Quinoprotein amine dehydrogenase"/>
    <property type="match status" value="1"/>
</dbReference>
<evidence type="ECO:0000313" key="5">
    <source>
        <dbReference type="Proteomes" id="UP001595886"/>
    </source>
</evidence>
<keyword evidence="5" id="KW-1185">Reference proteome</keyword>
<feature type="domain" description="Photosynthesis system II assembly factor Ycf48/Hcf136-like" evidence="3">
    <location>
        <begin position="116"/>
        <end position="280"/>
    </location>
</feature>
<dbReference type="Proteomes" id="UP001595886">
    <property type="component" value="Unassembled WGS sequence"/>
</dbReference>
<proteinExistence type="predicted"/>
<reference evidence="5" key="1">
    <citation type="journal article" date="2019" name="Int. J. Syst. Evol. Microbiol.">
        <title>The Global Catalogue of Microorganisms (GCM) 10K type strain sequencing project: providing services to taxonomists for standard genome sequencing and annotation.</title>
        <authorList>
            <consortium name="The Broad Institute Genomics Platform"/>
            <consortium name="The Broad Institute Genome Sequencing Center for Infectious Disease"/>
            <person name="Wu L."/>
            <person name="Ma J."/>
        </authorList>
    </citation>
    <scope>NUCLEOTIDE SEQUENCE [LARGE SCALE GENOMIC DNA]</scope>
    <source>
        <strain evidence="5">CCUG 30340</strain>
    </source>
</reference>
<sequence length="328" mass="34747">MRERITSALAWLSPWAIIGGLAYAAVFVEVDVATEPMAQPLVENRDLFFGAAAADGHLWFVGQGGAVLALDEKSQQWTRTQLQPATNLQGLAASDSGVLVAVGNGGRYWVRGGDGQWNAQTLPVGDVGNKLLDVAFFGGHFWIVGEMGALFRSDAQGAYWTRLREADDVAFNRIRPGPAGSIWIAAEFGKLLRSDDDGASWHVVELGSESLQSIAFDGGIGVVVGNRGRAYRSGDAGASWQPIATFTTEHLYDVLARADGWLATGDRGAVFAAARDAEGWKPLAPQGLGKGYHVRLLASGTGDVLVGRGVGVLGADGGYQPWPARALR</sequence>
<dbReference type="InterPro" id="IPR028203">
    <property type="entry name" value="PSII_CF48-like_dom"/>
</dbReference>
<protein>
    <submittedName>
        <fullName evidence="4">WD40/YVTN/BNR-like repeat-containing protein</fullName>
    </submittedName>
</protein>
<dbReference type="RefSeq" id="WP_380021524.1">
    <property type="nucleotide sequence ID" value="NZ_JBHSHD010000010.1"/>
</dbReference>
<accession>A0ABV9R0C7</accession>
<name>A0ABV9R0C7_9GAMM</name>
<gene>
    <name evidence="4" type="ORF">ACFO6Q_12955</name>
</gene>
<evidence type="ECO:0000259" key="3">
    <source>
        <dbReference type="Pfam" id="PF14870"/>
    </source>
</evidence>